<accession>A0A5C8PMJ6</accession>
<proteinExistence type="predicted"/>
<keyword evidence="2" id="KW-0413">Isomerase</keyword>
<name>A0A5C8PMJ6_9HYPH</name>
<dbReference type="AlphaFoldDB" id="A0A5C8PMJ6"/>
<dbReference type="PANTHER" id="PTHR12110">
    <property type="entry name" value="HYDROXYPYRUVATE ISOMERASE"/>
    <property type="match status" value="1"/>
</dbReference>
<dbReference type="GO" id="GO:0016853">
    <property type="term" value="F:isomerase activity"/>
    <property type="evidence" value="ECO:0007669"/>
    <property type="project" value="UniProtKB-KW"/>
</dbReference>
<sequence length="312" mass="34017">MRDSGEDYRLELAFAHLAARGLCPMTTPTIMPRLLLSVIGDEIGPTLDEMLSFCAETGVRRLEMRTLDGRNLLGMTLDEVAAIATRIHKARITVPTFVSPVLKWPAPGKAATTAKVDFAFDPASCPAPDPIQHAFDIALMLGATRLRIFSWLAYPHYAPADLAPPLGKLCALADEYGVDLQMENEPVCNVATVADLDAVLRTFSHRRVRPLVDICNAYAHGAPPTVDDLRAVAPRTDHVHLKDRSAATGKIVTIGHGDVDFARLLPVLLAGTRSREVMASIETHVPDDRRNATRRNVHAVRHLAEHIGAELA</sequence>
<dbReference type="InterPro" id="IPR050312">
    <property type="entry name" value="IolE/XylAMocC-like"/>
</dbReference>
<dbReference type="OrthoDB" id="9815124at2"/>
<organism evidence="2 3">
    <name type="scientific">Vineibacter terrae</name>
    <dbReference type="NCBI Taxonomy" id="2586908"/>
    <lineage>
        <taxon>Bacteria</taxon>
        <taxon>Pseudomonadati</taxon>
        <taxon>Pseudomonadota</taxon>
        <taxon>Alphaproteobacteria</taxon>
        <taxon>Hyphomicrobiales</taxon>
        <taxon>Vineibacter</taxon>
    </lineage>
</organism>
<dbReference type="EMBL" id="VDUZ01000013">
    <property type="protein sequence ID" value="TXL75644.1"/>
    <property type="molecule type" value="Genomic_DNA"/>
</dbReference>
<feature type="domain" description="Xylose isomerase-like TIM barrel" evidence="1">
    <location>
        <begin position="53"/>
        <end position="295"/>
    </location>
</feature>
<protein>
    <submittedName>
        <fullName evidence="2">Sugar phosphate isomerase/epimerase</fullName>
    </submittedName>
</protein>
<dbReference type="InterPro" id="IPR013022">
    <property type="entry name" value="Xyl_isomerase-like_TIM-brl"/>
</dbReference>
<dbReference type="InterPro" id="IPR036237">
    <property type="entry name" value="Xyl_isomerase-like_sf"/>
</dbReference>
<evidence type="ECO:0000259" key="1">
    <source>
        <dbReference type="Pfam" id="PF01261"/>
    </source>
</evidence>
<reference evidence="2 3" key="1">
    <citation type="submission" date="2019-06" db="EMBL/GenBank/DDBJ databases">
        <title>New taxonomy in bacterial strain CC-CFT640, isolated from vineyard.</title>
        <authorList>
            <person name="Lin S.-Y."/>
            <person name="Tsai C.-F."/>
            <person name="Young C.-C."/>
        </authorList>
    </citation>
    <scope>NUCLEOTIDE SEQUENCE [LARGE SCALE GENOMIC DNA]</scope>
    <source>
        <strain evidence="2 3">CC-CFT640</strain>
    </source>
</reference>
<dbReference type="Gene3D" id="3.20.20.150">
    <property type="entry name" value="Divalent-metal-dependent TIM barrel enzymes"/>
    <property type="match status" value="1"/>
</dbReference>
<dbReference type="Pfam" id="PF01261">
    <property type="entry name" value="AP_endonuc_2"/>
    <property type="match status" value="1"/>
</dbReference>
<keyword evidence="3" id="KW-1185">Reference proteome</keyword>
<evidence type="ECO:0000313" key="3">
    <source>
        <dbReference type="Proteomes" id="UP000321638"/>
    </source>
</evidence>
<dbReference type="Proteomes" id="UP000321638">
    <property type="component" value="Unassembled WGS sequence"/>
</dbReference>
<dbReference type="SUPFAM" id="SSF51658">
    <property type="entry name" value="Xylose isomerase-like"/>
    <property type="match status" value="1"/>
</dbReference>
<evidence type="ECO:0000313" key="2">
    <source>
        <dbReference type="EMBL" id="TXL75644.1"/>
    </source>
</evidence>
<gene>
    <name evidence="2" type="ORF">FHP25_13405</name>
</gene>
<comment type="caution">
    <text evidence="2">The sequence shown here is derived from an EMBL/GenBank/DDBJ whole genome shotgun (WGS) entry which is preliminary data.</text>
</comment>